<sequence>MSFTNLPNELVLLIAKTPDQSYLNALVRISQHLYELLLLYLYKYNVRYYNSLTLLHTACQGIHWLAVEVFKAGGRLEQLSGFDGVFLGDISPSLAMKPNVHPQ</sequence>
<dbReference type="Proteomes" id="UP001201262">
    <property type="component" value="Unassembled WGS sequence"/>
</dbReference>
<dbReference type="EMBL" id="JAJTJA010000004">
    <property type="protein sequence ID" value="KAH8700983.1"/>
    <property type="molecule type" value="Genomic_DNA"/>
</dbReference>
<comment type="caution">
    <text evidence="1">The sequence shown here is derived from an EMBL/GenBank/DDBJ whole genome shotgun (WGS) entry which is preliminary data.</text>
</comment>
<dbReference type="GeneID" id="70244180"/>
<name>A0AAD4KWX5_9EURO</name>
<dbReference type="RefSeq" id="XP_046074689.1">
    <property type="nucleotide sequence ID" value="XM_046213893.1"/>
</dbReference>
<organism evidence="1 2">
    <name type="scientific">Talaromyces proteolyticus</name>
    <dbReference type="NCBI Taxonomy" id="1131652"/>
    <lineage>
        <taxon>Eukaryota</taxon>
        <taxon>Fungi</taxon>
        <taxon>Dikarya</taxon>
        <taxon>Ascomycota</taxon>
        <taxon>Pezizomycotina</taxon>
        <taxon>Eurotiomycetes</taxon>
        <taxon>Eurotiomycetidae</taxon>
        <taxon>Eurotiales</taxon>
        <taxon>Trichocomaceae</taxon>
        <taxon>Talaromyces</taxon>
        <taxon>Talaromyces sect. Bacilispori</taxon>
    </lineage>
</organism>
<protein>
    <submittedName>
        <fullName evidence="1">Uncharacterized protein</fullName>
    </submittedName>
</protein>
<dbReference type="AlphaFoldDB" id="A0AAD4KWX5"/>
<reference evidence="1" key="1">
    <citation type="submission" date="2021-12" db="EMBL/GenBank/DDBJ databases">
        <title>Convergent genome expansion in fungi linked to evolution of root-endophyte symbiosis.</title>
        <authorList>
            <consortium name="DOE Joint Genome Institute"/>
            <person name="Ke Y.-H."/>
            <person name="Bonito G."/>
            <person name="Liao H.-L."/>
            <person name="Looney B."/>
            <person name="Rojas-Flechas A."/>
            <person name="Nash J."/>
            <person name="Hameed K."/>
            <person name="Schadt C."/>
            <person name="Martin F."/>
            <person name="Crous P.W."/>
            <person name="Miettinen O."/>
            <person name="Magnuson J.K."/>
            <person name="Labbe J."/>
            <person name="Jacobson D."/>
            <person name="Doktycz M.J."/>
            <person name="Veneault-Fourrey C."/>
            <person name="Kuo A."/>
            <person name="Mondo S."/>
            <person name="Calhoun S."/>
            <person name="Riley R."/>
            <person name="Ohm R."/>
            <person name="LaButti K."/>
            <person name="Andreopoulos B."/>
            <person name="Pangilinan J."/>
            <person name="Nolan M."/>
            <person name="Tritt A."/>
            <person name="Clum A."/>
            <person name="Lipzen A."/>
            <person name="Daum C."/>
            <person name="Barry K."/>
            <person name="Grigoriev I.V."/>
            <person name="Vilgalys R."/>
        </authorList>
    </citation>
    <scope>NUCLEOTIDE SEQUENCE</scope>
    <source>
        <strain evidence="1">PMI_201</strain>
    </source>
</reference>
<proteinExistence type="predicted"/>
<accession>A0AAD4KWX5</accession>
<keyword evidence="2" id="KW-1185">Reference proteome</keyword>
<gene>
    <name evidence="1" type="ORF">BGW36DRAFT_357616</name>
</gene>
<evidence type="ECO:0000313" key="2">
    <source>
        <dbReference type="Proteomes" id="UP001201262"/>
    </source>
</evidence>
<evidence type="ECO:0000313" key="1">
    <source>
        <dbReference type="EMBL" id="KAH8700983.1"/>
    </source>
</evidence>